<keyword evidence="9" id="KW-0594">Phospholipid biosynthesis</keyword>
<dbReference type="InterPro" id="IPR016205">
    <property type="entry name" value="Glycerol_DH"/>
</dbReference>
<feature type="binding site" evidence="13">
    <location>
        <begin position="93"/>
        <end position="97"/>
    </location>
    <ligand>
        <name>NAD(+)</name>
        <dbReference type="ChEBI" id="CHEBI:57540"/>
    </ligand>
</feature>
<accession>A0A2V1JQ95</accession>
<dbReference type="Gene3D" id="1.20.1090.10">
    <property type="entry name" value="Dehydroquinate synthase-like - alpha domain"/>
    <property type="match status" value="1"/>
</dbReference>
<sequence>MKELYFPGTFMIGSDILKKFPEYTSCYGKNYVFIGDTISLSVSQAALTESFVGTDYKYDFIESGKVCCESEVNRISEMECVRNADIVCGVGGGGCMDIARTIGNKFDKALVMIVTTASSDAPCTFMALTYTDDGSEIIYDTRFPKCPDLVVADSKIIANAPARLLAAGMGDAIATWYEGKTCRQNPNGIHIAEFATGMTELCKEIITADGLAAYRAVLTKSVTPQLENVIEANCFLSGIGGLNSGGCAAGHGIGDWLAGIPGGHSFTHGERVFIGLLIQTVLEEYPMEETISLIKFGRAVGLPCCIGDMGVEDVKAIAKQAGKELLNDHFMVNLCCDHSEDMVEGAINYVQYLCDHIDEY</sequence>
<feature type="binding site" evidence="11">
    <location>
        <position position="171"/>
    </location>
    <ligand>
        <name>glycerol</name>
        <dbReference type="ChEBI" id="CHEBI:17754"/>
    </ligand>
</feature>
<dbReference type="InterPro" id="IPR032837">
    <property type="entry name" value="G1PDH"/>
</dbReference>
<feature type="binding site" evidence="11">
    <location>
        <position position="268"/>
    </location>
    <ligand>
        <name>glycerol</name>
        <dbReference type="ChEBI" id="CHEBI:17754"/>
    </ligand>
</feature>
<proteinExistence type="inferred from homology"/>
<dbReference type="RefSeq" id="WP_109216914.1">
    <property type="nucleotide sequence ID" value="NZ_JRFU01000216.1"/>
</dbReference>
<gene>
    <name evidence="14" type="ORF">LG34_16390</name>
</gene>
<keyword evidence="3" id="KW-0444">Lipid biosynthesis</keyword>
<dbReference type="OrthoDB" id="5198708at2"/>
<evidence type="ECO:0000256" key="6">
    <source>
        <dbReference type="ARBA" id="ARBA00023002"/>
    </source>
</evidence>
<dbReference type="PANTHER" id="PTHR43616">
    <property type="entry name" value="GLYCEROL DEHYDROGENASE"/>
    <property type="match status" value="1"/>
</dbReference>
<evidence type="ECO:0000256" key="13">
    <source>
        <dbReference type="PIRSR" id="PIRSR000112-3"/>
    </source>
</evidence>
<feature type="binding site" evidence="13">
    <location>
        <position position="124"/>
    </location>
    <ligand>
        <name>NAD(+)</name>
        <dbReference type="ChEBI" id="CHEBI:57540"/>
    </ligand>
</feature>
<keyword evidence="15" id="KW-1185">Reference proteome</keyword>
<dbReference type="AlphaFoldDB" id="A0A2V1JQ95"/>
<dbReference type="Proteomes" id="UP000245288">
    <property type="component" value="Unassembled WGS sequence"/>
</dbReference>
<feature type="binding site" evidence="13">
    <location>
        <position position="130"/>
    </location>
    <ligand>
        <name>NAD(+)</name>
        <dbReference type="ChEBI" id="CHEBI:57540"/>
    </ligand>
</feature>
<evidence type="ECO:0000256" key="8">
    <source>
        <dbReference type="ARBA" id="ARBA00023098"/>
    </source>
</evidence>
<name>A0A2V1JQ95_EUBRA</name>
<dbReference type="InterPro" id="IPR018211">
    <property type="entry name" value="ADH_Fe_CS"/>
</dbReference>
<dbReference type="SUPFAM" id="SSF56796">
    <property type="entry name" value="Dehydroquinate synthase-like"/>
    <property type="match status" value="1"/>
</dbReference>
<evidence type="ECO:0000256" key="5">
    <source>
        <dbReference type="ARBA" id="ARBA00022857"/>
    </source>
</evidence>
<evidence type="ECO:0000256" key="9">
    <source>
        <dbReference type="ARBA" id="ARBA00023209"/>
    </source>
</evidence>
<dbReference type="EMBL" id="JRFU01000216">
    <property type="protein sequence ID" value="PWE85351.1"/>
    <property type="molecule type" value="Genomic_DNA"/>
</dbReference>
<dbReference type="GO" id="GO:0016614">
    <property type="term" value="F:oxidoreductase activity, acting on CH-OH group of donors"/>
    <property type="evidence" value="ECO:0007669"/>
    <property type="project" value="InterPro"/>
</dbReference>
<dbReference type="GO" id="GO:0046872">
    <property type="term" value="F:metal ion binding"/>
    <property type="evidence" value="ECO:0007669"/>
    <property type="project" value="UniProtKB-KW"/>
</dbReference>
<feature type="binding site" evidence="12">
    <location>
        <position position="120"/>
    </location>
    <ligand>
        <name>glycerol</name>
        <dbReference type="ChEBI" id="CHEBI:17754"/>
    </ligand>
</feature>
<keyword evidence="6" id="KW-0560">Oxidoreductase</keyword>
<evidence type="ECO:0000256" key="4">
    <source>
        <dbReference type="ARBA" id="ARBA00022723"/>
    </source>
</evidence>
<evidence type="ECO:0000256" key="11">
    <source>
        <dbReference type="PIRSR" id="PIRSR000112-1"/>
    </source>
</evidence>
<evidence type="ECO:0000256" key="3">
    <source>
        <dbReference type="ARBA" id="ARBA00022516"/>
    </source>
</evidence>
<evidence type="ECO:0000313" key="14">
    <source>
        <dbReference type="EMBL" id="PWE85351.1"/>
    </source>
</evidence>
<keyword evidence="8" id="KW-0443">Lipid metabolism</keyword>
<protein>
    <submittedName>
        <fullName evidence="14">Uncharacterized protein</fullName>
    </submittedName>
</protein>
<dbReference type="PIRSF" id="PIRSF000112">
    <property type="entry name" value="Glycerol_dehydrogenase"/>
    <property type="match status" value="1"/>
</dbReference>
<dbReference type="GO" id="GO:0008654">
    <property type="term" value="P:phospholipid biosynthetic process"/>
    <property type="evidence" value="ECO:0007669"/>
    <property type="project" value="UniProtKB-KW"/>
</dbReference>
<dbReference type="Pfam" id="PF13685">
    <property type="entry name" value="Fe-ADH_2"/>
    <property type="match status" value="1"/>
</dbReference>
<keyword evidence="4 11" id="KW-0479">Metal-binding</keyword>
<keyword evidence="11" id="KW-0862">Zinc</keyword>
<keyword evidence="5" id="KW-0521">NADP</keyword>
<evidence type="ECO:0000256" key="2">
    <source>
        <dbReference type="ARBA" id="ARBA00022490"/>
    </source>
</evidence>
<comment type="caution">
    <text evidence="14">The sequence shown here is derived from an EMBL/GenBank/DDBJ whole genome shotgun (WGS) entry which is preliminary data.</text>
</comment>
<keyword evidence="7 13" id="KW-0520">NAD</keyword>
<evidence type="ECO:0000256" key="7">
    <source>
        <dbReference type="ARBA" id="ARBA00023027"/>
    </source>
</evidence>
<keyword evidence="2" id="KW-0963">Cytoplasm</keyword>
<dbReference type="PROSITE" id="PS00913">
    <property type="entry name" value="ADH_IRON_1"/>
    <property type="match status" value="1"/>
</dbReference>
<evidence type="ECO:0000256" key="10">
    <source>
        <dbReference type="ARBA" id="ARBA00023264"/>
    </source>
</evidence>
<dbReference type="PANTHER" id="PTHR43616:SF5">
    <property type="entry name" value="GLYCEROL DEHYDROGENASE 1"/>
    <property type="match status" value="1"/>
</dbReference>
<comment type="cofactor">
    <cofactor evidence="11">
        <name>Zn(2+)</name>
        <dbReference type="ChEBI" id="CHEBI:29105"/>
    </cofactor>
    <text evidence="11">Binds 1 zinc ion per subunit.</text>
</comment>
<comment type="similarity">
    <text evidence="1">Belongs to the iron-containing alcohol dehydrogenase family.</text>
</comment>
<feature type="binding site" evidence="13">
    <location>
        <begin position="115"/>
        <end position="118"/>
    </location>
    <ligand>
        <name>NAD(+)</name>
        <dbReference type="ChEBI" id="CHEBI:57540"/>
    </ligand>
</feature>
<feature type="binding site" evidence="11">
    <location>
        <position position="251"/>
    </location>
    <ligand>
        <name>glycerol</name>
        <dbReference type="ChEBI" id="CHEBI:17754"/>
    </ligand>
</feature>
<keyword evidence="10" id="KW-1208">Phospholipid metabolism</keyword>
<evidence type="ECO:0000313" key="15">
    <source>
        <dbReference type="Proteomes" id="UP000245288"/>
    </source>
</evidence>
<dbReference type="Gene3D" id="3.40.50.1970">
    <property type="match status" value="1"/>
</dbReference>
<organism evidence="14 15">
    <name type="scientific">Eubacterium ramulus</name>
    <dbReference type="NCBI Taxonomy" id="39490"/>
    <lineage>
        <taxon>Bacteria</taxon>
        <taxon>Bacillati</taxon>
        <taxon>Bacillota</taxon>
        <taxon>Clostridia</taxon>
        <taxon>Eubacteriales</taxon>
        <taxon>Eubacteriaceae</taxon>
        <taxon>Eubacterium</taxon>
    </lineage>
</organism>
<reference evidence="14 15" key="1">
    <citation type="submission" date="2014-09" db="EMBL/GenBank/DDBJ databases">
        <title>Butyrate-producing bacteria isolated from human gut.</title>
        <authorList>
            <person name="Zhang Q."/>
            <person name="Zhao L."/>
        </authorList>
    </citation>
    <scope>NUCLEOTIDE SEQUENCE [LARGE SCALE GENOMIC DNA]</scope>
    <source>
        <strain evidence="14 15">21</strain>
    </source>
</reference>
<evidence type="ECO:0000256" key="12">
    <source>
        <dbReference type="PIRSR" id="PIRSR000112-2"/>
    </source>
</evidence>
<evidence type="ECO:0000256" key="1">
    <source>
        <dbReference type="ARBA" id="ARBA00007358"/>
    </source>
</evidence>